<dbReference type="InterPro" id="IPR052940">
    <property type="entry name" value="Carb_Esterase_6"/>
</dbReference>
<dbReference type="InterPro" id="IPR046587">
    <property type="entry name" value="DUF6645"/>
</dbReference>
<evidence type="ECO:0000256" key="2">
    <source>
        <dbReference type="SAM" id="MobiDB-lite"/>
    </source>
</evidence>
<dbReference type="Pfam" id="PF03629">
    <property type="entry name" value="SASA"/>
    <property type="match status" value="1"/>
</dbReference>
<keyword evidence="1" id="KW-0378">Hydrolase</keyword>
<feature type="compositionally biased region" description="Polar residues" evidence="2">
    <location>
        <begin position="356"/>
        <end position="381"/>
    </location>
</feature>
<dbReference type="SUPFAM" id="SSF52266">
    <property type="entry name" value="SGNH hydrolase"/>
    <property type="match status" value="1"/>
</dbReference>
<feature type="domain" description="Sialate O-acetylesterase" evidence="3">
    <location>
        <begin position="103"/>
        <end position="227"/>
    </location>
</feature>
<protein>
    <submittedName>
        <fullName evidence="5">Sialate O-acetylesterase</fullName>
    </submittedName>
</protein>
<proteinExistence type="predicted"/>
<sequence>MIITGQGLSFGCGMTNTASPLSVAKTDYWYVLPVTGQSNGMAYGEGLPLPATLDAPHPRIKQLARRSTVTPGGEACHYNDIIPLDHCPHDVQDMSRMNHPHADLSKGEYGTVAQAVHIAKKLLPYIPGNAGILIVPCCRGGSAFTQGADGAYNAASGATEASSRWGVGKPLYHDLTDRTKAALDSNPKNVLLAVVWMQGEFDMASAGYAQQPALFAAMVKQFRSDLADHAAQCPDFNAASVPWICGDTTYYWKNTYPTQYDVVYGSYKNSTEPGVHFVPFMVDENGMNTPTNEPAEDPDIPAAHYYGSASRTNGNMVSSLRGSHFSSWARRNIIPERLASAILLYAGRKTLLAAPSGNSQPQQQTPGGSTAGGTLNYSPQTDEMGYNGRRGDGTLTAQGWTTATGAAFSPVASPDNKGGYVLDIVKSAGKSWTVSQPVAGGIDLVKFGGRLTAKFRLTTALASNQYAFAFYLILPEASVPADITFAGKTDGGNPAVMSFFIQTDATSINLMQHKKVNTKLGTFGAYDQKWHTLEIVFPGNNSVNVTPVLDGVTGPAFDLSYSPANPATDTLLLTSITSGTTYGVQLEAFSVQVFRDDGTVILADTDASSYVYFPVNHNGGKVIIPDAAITAGNTVQIVADHAGTIAIQPASSNVLVNGLPSATTTDASLTLVQQGSDGKTWGVA</sequence>
<gene>
    <name evidence="5" type="ORF">GNB55_003083</name>
</gene>
<evidence type="ECO:0000313" key="5">
    <source>
        <dbReference type="EMBL" id="HAF7951730.1"/>
    </source>
</evidence>
<evidence type="ECO:0000259" key="3">
    <source>
        <dbReference type="Pfam" id="PF03629"/>
    </source>
</evidence>
<dbReference type="AlphaFoldDB" id="A0A753ACP9"/>
<dbReference type="Gene3D" id="3.40.50.1110">
    <property type="entry name" value="SGNH hydrolase"/>
    <property type="match status" value="1"/>
</dbReference>
<feature type="domain" description="DUF6645" evidence="4">
    <location>
        <begin position="448"/>
        <end position="563"/>
    </location>
</feature>
<dbReference type="EMBL" id="DAAWHV010000017">
    <property type="protein sequence ID" value="HAF7951730.1"/>
    <property type="molecule type" value="Genomic_DNA"/>
</dbReference>
<comment type="caution">
    <text evidence="5">The sequence shown here is derived from an EMBL/GenBank/DDBJ whole genome shotgun (WGS) entry which is preliminary data.</text>
</comment>
<feature type="region of interest" description="Disordered" evidence="2">
    <location>
        <begin position="355"/>
        <end position="386"/>
    </location>
</feature>
<dbReference type="GO" id="GO:0016788">
    <property type="term" value="F:hydrolase activity, acting on ester bonds"/>
    <property type="evidence" value="ECO:0007669"/>
    <property type="project" value="UniProtKB-ARBA"/>
</dbReference>
<dbReference type="PANTHER" id="PTHR31988">
    <property type="entry name" value="ESTERASE, PUTATIVE (DUF303)-RELATED"/>
    <property type="match status" value="1"/>
</dbReference>
<accession>A0A753ACP9</accession>
<dbReference type="PANTHER" id="PTHR31988:SF19">
    <property type="entry name" value="9-O-ACETYL-N-ACETYLNEURAMINIC ACID DEACETYLASE-RELATED"/>
    <property type="match status" value="1"/>
</dbReference>
<reference evidence="5" key="2">
    <citation type="submission" date="2018-07" db="EMBL/GenBank/DDBJ databases">
        <authorList>
            <consortium name="NCBI Pathogen Detection Project"/>
        </authorList>
    </citation>
    <scope>NUCLEOTIDE SEQUENCE</scope>
    <source>
        <strain evidence="5">CDC 4648/53</strain>
    </source>
</reference>
<dbReference type="InterPro" id="IPR005181">
    <property type="entry name" value="SASA"/>
</dbReference>
<dbReference type="InterPro" id="IPR036514">
    <property type="entry name" value="SGNH_hydro_sf"/>
</dbReference>
<reference evidence="5" key="1">
    <citation type="journal article" date="2018" name="Genome Biol.">
        <title>SKESA: strategic k-mer extension for scrupulous assemblies.</title>
        <authorList>
            <person name="Souvorov A."/>
            <person name="Agarwala R."/>
            <person name="Lipman D.J."/>
        </authorList>
    </citation>
    <scope>NUCLEOTIDE SEQUENCE</scope>
    <source>
        <strain evidence="5">CDC 4648/53</strain>
    </source>
</reference>
<evidence type="ECO:0000259" key="4">
    <source>
        <dbReference type="Pfam" id="PF20350"/>
    </source>
</evidence>
<dbReference type="Pfam" id="PF20350">
    <property type="entry name" value="DUF6645"/>
    <property type="match status" value="1"/>
</dbReference>
<organism evidence="5">
    <name type="scientific">Salmonella enterica subsp. enterica serovar Miami</name>
    <dbReference type="NCBI Taxonomy" id="286780"/>
    <lineage>
        <taxon>Bacteria</taxon>
        <taxon>Pseudomonadati</taxon>
        <taxon>Pseudomonadota</taxon>
        <taxon>Gammaproteobacteria</taxon>
        <taxon>Enterobacterales</taxon>
        <taxon>Enterobacteriaceae</taxon>
        <taxon>Salmonella</taxon>
    </lineage>
</organism>
<evidence type="ECO:0000256" key="1">
    <source>
        <dbReference type="ARBA" id="ARBA00022801"/>
    </source>
</evidence>
<name>A0A753ACP9_SALET</name>